<dbReference type="EMBL" id="JAKOGI010000185">
    <property type="protein sequence ID" value="KAJ8440689.1"/>
    <property type="molecule type" value="Genomic_DNA"/>
</dbReference>
<name>A0A9Q1KBZ9_9CARY</name>
<keyword evidence="2" id="KW-1185">Reference proteome</keyword>
<sequence length="344" mass="40188">MVFDIFSAMFEKCGFYDLDFSGYEFTWKNRRGDGKMVEERFGRFYASIEWSLMFQEAEVFHLDEYSSYRLLILLRLHKNASTGRRKLRHFKFENIWVYDESCKETIKEAWGVLTYRMLGQICKVCLRTLMLWNDNSFRDIKGCIQGLEAKLRGEWRRKEEILHTQRAMTTFLKYDDSNLRWFHATASMRRITNTISKLERRDGSTAEEGSEFEKIITEYFVDLFSYSEVRDLDLLANMFLLMLLLDVSTRIKLFGQKVGVRALAKKVNLASIIQAMSMKCAICSALEDTDVHMLFLCPLEAEIWKGSDFGEELWQGRVAKVIDTVGTATEILNSDNLGEFLAVM</sequence>
<comment type="caution">
    <text evidence="1">The sequence shown here is derived from an EMBL/GenBank/DDBJ whole genome shotgun (WGS) entry which is preliminary data.</text>
</comment>
<dbReference type="PANTHER" id="PTHR33710:SF62">
    <property type="entry name" value="DUF4283 DOMAIN PROTEIN"/>
    <property type="match status" value="1"/>
</dbReference>
<gene>
    <name evidence="1" type="ORF">Cgig2_005420</name>
</gene>
<dbReference type="PANTHER" id="PTHR33710">
    <property type="entry name" value="BNAC02G09200D PROTEIN"/>
    <property type="match status" value="1"/>
</dbReference>
<protein>
    <recommendedName>
        <fullName evidence="3">Reverse transcriptase zinc-binding domain-containing protein</fullName>
    </recommendedName>
</protein>
<organism evidence="1 2">
    <name type="scientific">Carnegiea gigantea</name>
    <dbReference type="NCBI Taxonomy" id="171969"/>
    <lineage>
        <taxon>Eukaryota</taxon>
        <taxon>Viridiplantae</taxon>
        <taxon>Streptophyta</taxon>
        <taxon>Embryophyta</taxon>
        <taxon>Tracheophyta</taxon>
        <taxon>Spermatophyta</taxon>
        <taxon>Magnoliopsida</taxon>
        <taxon>eudicotyledons</taxon>
        <taxon>Gunneridae</taxon>
        <taxon>Pentapetalae</taxon>
        <taxon>Caryophyllales</taxon>
        <taxon>Cactineae</taxon>
        <taxon>Cactaceae</taxon>
        <taxon>Cactoideae</taxon>
        <taxon>Echinocereeae</taxon>
        <taxon>Carnegiea</taxon>
    </lineage>
</organism>
<dbReference type="AlphaFoldDB" id="A0A9Q1KBZ9"/>
<proteinExistence type="predicted"/>
<evidence type="ECO:0000313" key="2">
    <source>
        <dbReference type="Proteomes" id="UP001153076"/>
    </source>
</evidence>
<dbReference type="Proteomes" id="UP001153076">
    <property type="component" value="Unassembled WGS sequence"/>
</dbReference>
<dbReference type="OrthoDB" id="1741517at2759"/>
<evidence type="ECO:0008006" key="3">
    <source>
        <dbReference type="Google" id="ProtNLM"/>
    </source>
</evidence>
<reference evidence="1" key="1">
    <citation type="submission" date="2022-04" db="EMBL/GenBank/DDBJ databases">
        <title>Carnegiea gigantea Genome sequencing and assembly v2.</title>
        <authorList>
            <person name="Copetti D."/>
            <person name="Sanderson M.J."/>
            <person name="Burquez A."/>
            <person name="Wojciechowski M.F."/>
        </authorList>
    </citation>
    <scope>NUCLEOTIDE SEQUENCE</scope>
    <source>
        <strain evidence="1">SGP5-SGP5p</strain>
        <tissue evidence="1">Aerial part</tissue>
    </source>
</reference>
<accession>A0A9Q1KBZ9</accession>
<evidence type="ECO:0000313" key="1">
    <source>
        <dbReference type="EMBL" id="KAJ8440689.1"/>
    </source>
</evidence>